<organism evidence="1 2">
    <name type="scientific">Flavobacterium jumunjinense</name>
    <dbReference type="NCBI Taxonomy" id="998845"/>
    <lineage>
        <taxon>Bacteria</taxon>
        <taxon>Pseudomonadati</taxon>
        <taxon>Bacteroidota</taxon>
        <taxon>Flavobacteriia</taxon>
        <taxon>Flavobacteriales</taxon>
        <taxon>Flavobacteriaceae</taxon>
        <taxon>Flavobacterium</taxon>
    </lineage>
</organism>
<proteinExistence type="predicted"/>
<keyword evidence="2" id="KW-1185">Reference proteome</keyword>
<sequence length="500" mass="53552">MNNNTLPNAVASIEETANYHQQLLNQYSDPKVLVPNNPDTPKLMPYNGYYTLDTAKGAFFAIDANMIIRPTAASPEYDMSLLISLDGTTATRFSFTGTFDGSNLIQKWTMDGLDISLTFTRTNSSYGTTVNCKGSISLPGASAVSVAGSTYNNPIPASLYKGDFYYTPVVGGPSVRVMHIGNNNKLMYDYGTNDGNLQEVTAYVYNLNMYYFSLMHGITNVKLIMGTAAAQGFACNDMSFIDNNLNSRSLTTIPNGIAPQPQLSDFTLAGTGHDALANFSGYYQIPTEVNPLAFVSVQAQYVSLASKLTLDLYSVMISYSLDGVSSTGFLFDASKGMTFDTTLNTLMIPASSGQKPLVLTFNRDYNERTGALVSVTGDIDGTSISGSTLFNPVPLSAFGGVTMTNDNGDALTINNDNSVTYASSTTVVSGSETETDQKTTTYNSLIYVPLMYIVAAPADAPKLVLSLGTDGTKGNVSIVITEPNTPNQKTTSVYAINDTK</sequence>
<dbReference type="EMBL" id="JBHMEY010000034">
    <property type="protein sequence ID" value="MFB9097115.1"/>
    <property type="molecule type" value="Genomic_DNA"/>
</dbReference>
<evidence type="ECO:0000313" key="2">
    <source>
        <dbReference type="Proteomes" id="UP001589607"/>
    </source>
</evidence>
<comment type="caution">
    <text evidence="1">The sequence shown here is derived from an EMBL/GenBank/DDBJ whole genome shotgun (WGS) entry which is preliminary data.</text>
</comment>
<protein>
    <submittedName>
        <fullName evidence="1">Uncharacterized protein</fullName>
    </submittedName>
</protein>
<gene>
    <name evidence="1" type="ORF">ACFFVF_11345</name>
</gene>
<evidence type="ECO:0000313" key="1">
    <source>
        <dbReference type="EMBL" id="MFB9097115.1"/>
    </source>
</evidence>
<name>A0ABV5GP07_9FLAO</name>
<dbReference type="RefSeq" id="WP_236453677.1">
    <property type="nucleotide sequence ID" value="NZ_CBCSGE010000038.1"/>
</dbReference>
<dbReference type="Proteomes" id="UP001589607">
    <property type="component" value="Unassembled WGS sequence"/>
</dbReference>
<reference evidence="1 2" key="1">
    <citation type="submission" date="2024-09" db="EMBL/GenBank/DDBJ databases">
        <authorList>
            <person name="Sun Q."/>
            <person name="Mori K."/>
        </authorList>
    </citation>
    <scope>NUCLEOTIDE SEQUENCE [LARGE SCALE GENOMIC DNA]</scope>
    <source>
        <strain evidence="1 2">CECT 7955</strain>
    </source>
</reference>
<accession>A0ABV5GP07</accession>